<dbReference type="AlphaFoldDB" id="A0A9W8V4A3"/>
<feature type="signal peptide" evidence="1">
    <location>
        <begin position="1"/>
        <end position="22"/>
    </location>
</feature>
<evidence type="ECO:0000256" key="1">
    <source>
        <dbReference type="SAM" id="SignalP"/>
    </source>
</evidence>
<evidence type="ECO:0008006" key="4">
    <source>
        <dbReference type="Google" id="ProtNLM"/>
    </source>
</evidence>
<protein>
    <recommendedName>
        <fullName evidence="4">Extracellular membrane protein CFEM domain-containing protein</fullName>
    </recommendedName>
</protein>
<proteinExistence type="predicted"/>
<dbReference type="OrthoDB" id="5009439at2759"/>
<organism evidence="2 3">
    <name type="scientific">Fusarium falciforme</name>
    <dbReference type="NCBI Taxonomy" id="195108"/>
    <lineage>
        <taxon>Eukaryota</taxon>
        <taxon>Fungi</taxon>
        <taxon>Dikarya</taxon>
        <taxon>Ascomycota</taxon>
        <taxon>Pezizomycotina</taxon>
        <taxon>Sordariomycetes</taxon>
        <taxon>Hypocreomycetidae</taxon>
        <taxon>Hypocreales</taxon>
        <taxon>Nectriaceae</taxon>
        <taxon>Fusarium</taxon>
        <taxon>Fusarium solani species complex</taxon>
    </lineage>
</organism>
<comment type="caution">
    <text evidence="2">The sequence shown here is derived from an EMBL/GenBank/DDBJ whole genome shotgun (WGS) entry which is preliminary data.</text>
</comment>
<feature type="chain" id="PRO_5040822010" description="Extracellular membrane protein CFEM domain-containing protein" evidence="1">
    <location>
        <begin position="23"/>
        <end position="117"/>
    </location>
</feature>
<keyword evidence="1" id="KW-0732">Signal</keyword>
<gene>
    <name evidence="2" type="ORF">NW755_003554</name>
</gene>
<keyword evidence="3" id="KW-1185">Reference proteome</keyword>
<evidence type="ECO:0000313" key="2">
    <source>
        <dbReference type="EMBL" id="KAJ4193560.1"/>
    </source>
</evidence>
<reference evidence="2" key="1">
    <citation type="submission" date="2022-09" db="EMBL/GenBank/DDBJ databases">
        <title>Fusarium specimens isolated from Avocado Roots.</title>
        <authorList>
            <person name="Stajich J."/>
            <person name="Roper C."/>
            <person name="Heimlech-Rivalta G."/>
        </authorList>
    </citation>
    <scope>NUCLEOTIDE SEQUENCE</scope>
    <source>
        <strain evidence="2">A02</strain>
    </source>
</reference>
<dbReference type="Proteomes" id="UP001152087">
    <property type="component" value="Unassembled WGS sequence"/>
</dbReference>
<sequence>MKVSAFLSTVAVTLASIGSANAATPLCAVRKTPNQHDQGVITCFTAVMNHEAAKTCTEANMFLCMCKIKALTLAYRDCACSSCLLPQSKLDAIATGKDICNQYNAPVDWLPDTCPSA</sequence>
<name>A0A9W8V4A3_9HYPO</name>
<dbReference type="EMBL" id="JAOQAV010000006">
    <property type="protein sequence ID" value="KAJ4193560.1"/>
    <property type="molecule type" value="Genomic_DNA"/>
</dbReference>
<accession>A0A9W8V4A3</accession>
<evidence type="ECO:0000313" key="3">
    <source>
        <dbReference type="Proteomes" id="UP001152087"/>
    </source>
</evidence>